<gene>
    <name evidence="1" type="ORF">IAC52_02210</name>
</gene>
<dbReference type="AlphaFoldDB" id="A0A9D1LNG5"/>
<dbReference type="EMBL" id="DVMV01000015">
    <property type="protein sequence ID" value="HIU45091.1"/>
    <property type="molecule type" value="Genomic_DNA"/>
</dbReference>
<dbReference type="SUPFAM" id="SSF81901">
    <property type="entry name" value="HCP-like"/>
    <property type="match status" value="1"/>
</dbReference>
<dbReference type="Gene3D" id="1.25.40.10">
    <property type="entry name" value="Tetratricopeptide repeat domain"/>
    <property type="match status" value="1"/>
</dbReference>
<evidence type="ECO:0000313" key="1">
    <source>
        <dbReference type="EMBL" id="HIU45091.1"/>
    </source>
</evidence>
<dbReference type="Pfam" id="PF08238">
    <property type="entry name" value="Sel1"/>
    <property type="match status" value="2"/>
</dbReference>
<dbReference type="InterPro" id="IPR006597">
    <property type="entry name" value="Sel1-like"/>
</dbReference>
<comment type="caution">
    <text evidence="1">The sequence shown here is derived from an EMBL/GenBank/DDBJ whole genome shotgun (WGS) entry which is preliminary data.</text>
</comment>
<dbReference type="Proteomes" id="UP000824070">
    <property type="component" value="Unassembled WGS sequence"/>
</dbReference>
<sequence length="443" mass="49746">MEKSLDEQAIGEYIKHTANNELEIVSSGKAGCLSCGRVFDAREVKEWDDSASNSISARCPHCGMATVVGDASGLSVDEQTIKAISEDPKAISLSHRDIYDFCDAYVNGLVEDSQSNESLFLKYCDSLYRKGDVLAAMDLGRFYFYGSKNTPADLDKAWHYFFAKRLDYNEEALRFRADLLSTGTPHHRRSEVRCAETLNKAVLLGSDHALFMLADLYDAGVGVKMDRQLALRMYMKAYETFYNLYSSNAAKFALPFAHVCYRLSNFFIDGVLTGVDIDRAGALLTMADYLYSSSYKADEKPIESIKSYIQAFGEAQGWKKGQIVYDEDTFCDTMMMFSTPVIGQMTNISFSKDAGTLSFNFYMPLPYLAVDIGNMCCERIEDGVEFTFGDVEYADLPIEDGHFVFMTMHAYADEIDFFLVNNGVEEQTPCGKVKFSPSRNQQK</sequence>
<dbReference type="InterPro" id="IPR011990">
    <property type="entry name" value="TPR-like_helical_dom_sf"/>
</dbReference>
<reference evidence="1" key="2">
    <citation type="journal article" date="2021" name="PeerJ">
        <title>Extensive microbial diversity within the chicken gut microbiome revealed by metagenomics and culture.</title>
        <authorList>
            <person name="Gilroy R."/>
            <person name="Ravi A."/>
            <person name="Getino M."/>
            <person name="Pursley I."/>
            <person name="Horton D.L."/>
            <person name="Alikhan N.F."/>
            <person name="Baker D."/>
            <person name="Gharbi K."/>
            <person name="Hall N."/>
            <person name="Watson M."/>
            <person name="Adriaenssens E.M."/>
            <person name="Foster-Nyarko E."/>
            <person name="Jarju S."/>
            <person name="Secka A."/>
            <person name="Antonio M."/>
            <person name="Oren A."/>
            <person name="Chaudhuri R.R."/>
            <person name="La Ragione R."/>
            <person name="Hildebrand F."/>
            <person name="Pallen M.J."/>
        </authorList>
    </citation>
    <scope>NUCLEOTIDE SEQUENCE</scope>
    <source>
        <strain evidence="1">ChiGjej1B1-22543</strain>
    </source>
</reference>
<proteinExistence type="predicted"/>
<reference evidence="1" key="1">
    <citation type="submission" date="2020-10" db="EMBL/GenBank/DDBJ databases">
        <authorList>
            <person name="Gilroy R."/>
        </authorList>
    </citation>
    <scope>NUCLEOTIDE SEQUENCE</scope>
    <source>
        <strain evidence="1">ChiGjej1B1-22543</strain>
    </source>
</reference>
<name>A0A9D1LNG5_9FIRM</name>
<dbReference type="SMART" id="SM00671">
    <property type="entry name" value="SEL1"/>
    <property type="match status" value="2"/>
</dbReference>
<accession>A0A9D1LNG5</accession>
<organism evidence="1 2">
    <name type="scientific">Candidatus Alloenteromonas pullicola</name>
    <dbReference type="NCBI Taxonomy" id="2840784"/>
    <lineage>
        <taxon>Bacteria</taxon>
        <taxon>Bacillati</taxon>
        <taxon>Bacillota</taxon>
        <taxon>Bacillota incertae sedis</taxon>
        <taxon>Candidatus Alloenteromonas</taxon>
    </lineage>
</organism>
<evidence type="ECO:0000313" key="2">
    <source>
        <dbReference type="Proteomes" id="UP000824070"/>
    </source>
</evidence>
<protein>
    <submittedName>
        <fullName evidence="1">Sel1 repeat family protein</fullName>
    </submittedName>
</protein>